<sequence>MIDPAPFPAPSPAPAAPGPTLFPHLTEADQTQLSEALQELLAHGSILGSEKSQSALYHWSRQNFDLLRQTAALIGLETAILHEDRLVQALPRVPSLQLNLTKDATIIWLALWYVADQCWRDEGQPSARLTVGELNGVLKDTLLPDLNGLPPQGRLREILRQAARYHLIHFHPTEPFEESGIEVLQTIRRVIPFQDLADWTETAARFHRDPDSALETENENETDSDSDSDNSSEDTQS</sequence>
<dbReference type="Proteomes" id="UP000306196">
    <property type="component" value="Unassembled WGS sequence"/>
</dbReference>
<organism evidence="2 3">
    <name type="scientific">Phragmitibacter flavus</name>
    <dbReference type="NCBI Taxonomy" id="2576071"/>
    <lineage>
        <taxon>Bacteria</taxon>
        <taxon>Pseudomonadati</taxon>
        <taxon>Verrucomicrobiota</taxon>
        <taxon>Verrucomicrobiia</taxon>
        <taxon>Verrucomicrobiales</taxon>
        <taxon>Verrucomicrobiaceae</taxon>
        <taxon>Phragmitibacter</taxon>
    </lineage>
</organism>
<dbReference type="Pfam" id="PF13835">
    <property type="entry name" value="DUF4194"/>
    <property type="match status" value="1"/>
</dbReference>
<gene>
    <name evidence="2" type="ORF">FEM03_13560</name>
</gene>
<dbReference type="RefSeq" id="WP_138086809.1">
    <property type="nucleotide sequence ID" value="NZ_VAUV01000009.1"/>
</dbReference>
<comment type="caution">
    <text evidence="2">The sequence shown here is derived from an EMBL/GenBank/DDBJ whole genome shotgun (WGS) entry which is preliminary data.</text>
</comment>
<keyword evidence="3" id="KW-1185">Reference proteome</keyword>
<accession>A0A5R8KD31</accession>
<dbReference type="InterPro" id="IPR025449">
    <property type="entry name" value="JetB"/>
</dbReference>
<dbReference type="EMBL" id="VAUV01000009">
    <property type="protein sequence ID" value="TLD70210.1"/>
    <property type="molecule type" value="Genomic_DNA"/>
</dbReference>
<feature type="region of interest" description="Disordered" evidence="1">
    <location>
        <begin position="206"/>
        <end position="237"/>
    </location>
</feature>
<evidence type="ECO:0000256" key="1">
    <source>
        <dbReference type="SAM" id="MobiDB-lite"/>
    </source>
</evidence>
<protein>
    <submittedName>
        <fullName evidence="2">DUF4194 domain-containing protein</fullName>
    </submittedName>
</protein>
<reference evidence="2 3" key="1">
    <citation type="submission" date="2019-05" db="EMBL/GenBank/DDBJ databases">
        <title>Verrucobacter flavum gen. nov., sp. nov. a new member of the family Verrucomicrobiaceae.</title>
        <authorList>
            <person name="Szuroczki S."/>
            <person name="Abbaszade G."/>
            <person name="Szabo A."/>
            <person name="Felfoldi T."/>
            <person name="Schumann P."/>
            <person name="Boka K."/>
            <person name="Keki Z."/>
            <person name="Toumi M."/>
            <person name="Toth E."/>
        </authorList>
    </citation>
    <scope>NUCLEOTIDE SEQUENCE [LARGE SCALE GENOMIC DNA]</scope>
    <source>
        <strain evidence="2 3">MG-N-17</strain>
    </source>
</reference>
<proteinExistence type="predicted"/>
<feature type="compositionally biased region" description="Acidic residues" evidence="1">
    <location>
        <begin position="212"/>
        <end position="237"/>
    </location>
</feature>
<dbReference type="AlphaFoldDB" id="A0A5R8KD31"/>
<name>A0A5R8KD31_9BACT</name>
<evidence type="ECO:0000313" key="3">
    <source>
        <dbReference type="Proteomes" id="UP000306196"/>
    </source>
</evidence>
<dbReference type="OrthoDB" id="189186at2"/>
<evidence type="ECO:0000313" key="2">
    <source>
        <dbReference type="EMBL" id="TLD70210.1"/>
    </source>
</evidence>